<organism evidence="1">
    <name type="scientific">uncultured Caudovirales phage</name>
    <dbReference type="NCBI Taxonomy" id="2100421"/>
    <lineage>
        <taxon>Viruses</taxon>
        <taxon>Duplodnaviria</taxon>
        <taxon>Heunggongvirae</taxon>
        <taxon>Uroviricota</taxon>
        <taxon>Caudoviricetes</taxon>
        <taxon>Peduoviridae</taxon>
        <taxon>Maltschvirus</taxon>
        <taxon>Maltschvirus maltsch</taxon>
    </lineage>
</organism>
<dbReference type="EMBL" id="LR798354">
    <property type="protein sequence ID" value="CAB5225919.1"/>
    <property type="molecule type" value="Genomic_DNA"/>
</dbReference>
<accession>A0A6J7X4Z0</accession>
<name>A0A6J7X4Z0_9CAUD</name>
<proteinExistence type="predicted"/>
<protein>
    <submittedName>
        <fullName evidence="1">Uncharacterized protein</fullName>
    </submittedName>
</protein>
<gene>
    <name evidence="1" type="ORF">UFOVP756_19</name>
</gene>
<reference evidence="1" key="1">
    <citation type="submission" date="2020-05" db="EMBL/GenBank/DDBJ databases">
        <authorList>
            <person name="Chiriac C."/>
            <person name="Salcher M."/>
            <person name="Ghai R."/>
            <person name="Kavagutti S V."/>
        </authorList>
    </citation>
    <scope>NUCLEOTIDE SEQUENCE</scope>
</reference>
<sequence>MIHKIINWSQLSRYLTNGDRKTLLPSKIPRKHWAKMDKLIHYELPQWWENFKTKNS</sequence>
<evidence type="ECO:0000313" key="1">
    <source>
        <dbReference type="EMBL" id="CAB5225919.1"/>
    </source>
</evidence>